<dbReference type="AlphaFoldDB" id="A0A9X1DAD6"/>
<dbReference type="EMBL" id="JAHGAW010000003">
    <property type="protein sequence ID" value="MBT2186290.1"/>
    <property type="molecule type" value="Genomic_DNA"/>
</dbReference>
<dbReference type="Gene3D" id="3.40.50.720">
    <property type="entry name" value="NAD(P)-binding Rossmann-like Domain"/>
    <property type="match status" value="1"/>
</dbReference>
<dbReference type="Pfam" id="PF00106">
    <property type="entry name" value="adh_short"/>
    <property type="match status" value="1"/>
</dbReference>
<organism evidence="1 2">
    <name type="scientific">Sphingobium nicotianae</name>
    <dbReference type="NCBI Taxonomy" id="2782607"/>
    <lineage>
        <taxon>Bacteria</taxon>
        <taxon>Pseudomonadati</taxon>
        <taxon>Pseudomonadota</taxon>
        <taxon>Alphaproteobacteria</taxon>
        <taxon>Sphingomonadales</taxon>
        <taxon>Sphingomonadaceae</taxon>
        <taxon>Sphingobium</taxon>
    </lineage>
</organism>
<dbReference type="InterPro" id="IPR052184">
    <property type="entry name" value="SDR_enzymes"/>
</dbReference>
<dbReference type="Proteomes" id="UP001138757">
    <property type="component" value="Unassembled WGS sequence"/>
</dbReference>
<protein>
    <submittedName>
        <fullName evidence="1">SDR family NAD(P)-dependent oxidoreductase</fullName>
    </submittedName>
</protein>
<comment type="caution">
    <text evidence="1">The sequence shown here is derived from an EMBL/GenBank/DDBJ whole genome shotgun (WGS) entry which is preliminary data.</text>
</comment>
<name>A0A9X1DAD6_9SPHN</name>
<dbReference type="GO" id="GO:0016616">
    <property type="term" value="F:oxidoreductase activity, acting on the CH-OH group of donors, NAD or NADP as acceptor"/>
    <property type="evidence" value="ECO:0007669"/>
    <property type="project" value="TreeGrafter"/>
</dbReference>
<evidence type="ECO:0000313" key="2">
    <source>
        <dbReference type="Proteomes" id="UP001138757"/>
    </source>
</evidence>
<dbReference type="SUPFAM" id="SSF51735">
    <property type="entry name" value="NAD(P)-binding Rossmann-fold domains"/>
    <property type="match status" value="1"/>
</dbReference>
<dbReference type="InterPro" id="IPR002347">
    <property type="entry name" value="SDR_fam"/>
</dbReference>
<evidence type="ECO:0000313" key="1">
    <source>
        <dbReference type="EMBL" id="MBT2186290.1"/>
    </source>
</evidence>
<accession>A0A9X1DAD6</accession>
<dbReference type="InterPro" id="IPR036291">
    <property type="entry name" value="NAD(P)-bd_dom_sf"/>
</dbReference>
<dbReference type="RefSeq" id="WP_214622047.1">
    <property type="nucleotide sequence ID" value="NZ_JAHGAW010000003.1"/>
</dbReference>
<dbReference type="PANTHER" id="PTHR45458">
    <property type="entry name" value="SHORT-CHAIN DEHYDROGENASE/REDUCTASE SDR"/>
    <property type="match status" value="1"/>
</dbReference>
<dbReference type="PANTHER" id="PTHR45458:SF1">
    <property type="entry name" value="SHORT CHAIN DEHYDROGENASE"/>
    <property type="match status" value="1"/>
</dbReference>
<gene>
    <name evidence="1" type="ORF">KK488_04950</name>
</gene>
<dbReference type="PRINTS" id="PR00081">
    <property type="entry name" value="GDHRDH"/>
</dbReference>
<reference evidence="1" key="1">
    <citation type="submission" date="2021-05" db="EMBL/GenBank/DDBJ databases">
        <title>Genome of Sphingobium sp. strain.</title>
        <authorList>
            <person name="Fan R."/>
        </authorList>
    </citation>
    <scope>NUCLEOTIDE SEQUENCE</scope>
    <source>
        <strain evidence="1">H33</strain>
    </source>
</reference>
<sequence>MPDRSIQPAAGTILIVGASRGLGLAIAAEFLRRDWQVIGTVRSRGRTGLHDLSDLHRARLEIETLDITEPDEIGALRNRLSGRSLDMLFVNAGIATGDQQARIGDIATDEFLQVMLTNALSPMRVIDALENLVPADGLIGVMSSGQGSIANNTVGMRDLYRASKAALNMLMKSFAARETRDSRAMLLMAPGWIKTDLGGPDAPFTLEESAPKLVDLLLSKRTKPGLDYLDRDGKTVPW</sequence>
<keyword evidence="2" id="KW-1185">Reference proteome</keyword>
<proteinExistence type="predicted"/>